<sequence>MNKDIMRAMGFGKDVEKVEQGICPFCDKPVNKTDFRDLLSHTEYGISGLCQKCQDNTFKR</sequence>
<proteinExistence type="predicted"/>
<dbReference type="AlphaFoldDB" id="A0A0F9LRC9"/>
<comment type="caution">
    <text evidence="1">The sequence shown here is derived from an EMBL/GenBank/DDBJ whole genome shotgun (WGS) entry which is preliminary data.</text>
</comment>
<protein>
    <submittedName>
        <fullName evidence="1">Uncharacterized protein</fullName>
    </submittedName>
</protein>
<gene>
    <name evidence="1" type="ORF">LCGC14_1183090</name>
</gene>
<reference evidence="1" key="1">
    <citation type="journal article" date="2015" name="Nature">
        <title>Complex archaea that bridge the gap between prokaryotes and eukaryotes.</title>
        <authorList>
            <person name="Spang A."/>
            <person name="Saw J.H."/>
            <person name="Jorgensen S.L."/>
            <person name="Zaremba-Niedzwiedzka K."/>
            <person name="Martijn J."/>
            <person name="Lind A.E."/>
            <person name="van Eijk R."/>
            <person name="Schleper C."/>
            <person name="Guy L."/>
            <person name="Ettema T.J."/>
        </authorList>
    </citation>
    <scope>NUCLEOTIDE SEQUENCE</scope>
</reference>
<organism evidence="1">
    <name type="scientific">marine sediment metagenome</name>
    <dbReference type="NCBI Taxonomy" id="412755"/>
    <lineage>
        <taxon>unclassified sequences</taxon>
        <taxon>metagenomes</taxon>
        <taxon>ecological metagenomes</taxon>
    </lineage>
</organism>
<dbReference type="EMBL" id="LAZR01005945">
    <property type="protein sequence ID" value="KKM95938.1"/>
    <property type="molecule type" value="Genomic_DNA"/>
</dbReference>
<evidence type="ECO:0000313" key="1">
    <source>
        <dbReference type="EMBL" id="KKM95938.1"/>
    </source>
</evidence>
<accession>A0A0F9LRC9</accession>
<name>A0A0F9LRC9_9ZZZZ</name>